<keyword evidence="15 17" id="KW-0472">Membrane</keyword>
<feature type="compositionally biased region" description="Pro residues" evidence="16">
    <location>
        <begin position="283"/>
        <end position="296"/>
    </location>
</feature>
<feature type="compositionally biased region" description="Polar residues" evidence="16">
    <location>
        <begin position="207"/>
        <end position="216"/>
    </location>
</feature>
<dbReference type="SUPFAM" id="SSF57667">
    <property type="entry name" value="beta-beta-alpha zinc fingers"/>
    <property type="match status" value="1"/>
</dbReference>
<dbReference type="InterPro" id="IPR013085">
    <property type="entry name" value="U1-CZ_Znf_C2H2"/>
</dbReference>
<keyword evidence="11" id="KW-0862">Zinc</keyword>
<comment type="function">
    <text evidence="1">Accessory subunit of the mitochondrial membrane respiratory chain NADH dehydrogenase (Complex I), that is believed not to be involved in catalysis. Complex I functions in the transfer of electrons from NADH to the respiratory chain. The immediate electron acceptor for the enzyme is believed to be ubiquinone.</text>
</comment>
<feature type="compositionally biased region" description="Pro residues" evidence="16">
    <location>
        <begin position="189"/>
        <end position="198"/>
    </location>
</feature>
<keyword evidence="13 17" id="KW-1133">Transmembrane helix</keyword>
<evidence type="ECO:0000256" key="8">
    <source>
        <dbReference type="ARBA" id="ARBA00022723"/>
    </source>
</evidence>
<sequence length="296" mass="30682">MPVPFEALIPLGIITSMIGITGTLLNYTKRIRHEGKPPRISLDTWDTQMMERDRRLTGSAHRQSVAYSSSVRKAHNNGKNHIMNVRNYYAELGQDKAQAIIDEITKAYECAGQVGFPPQYGYIPGMIPTVVAPVVNASPYVAQVPPPLMMPPRPPVGNGAPGTVAASVPMLNAPPPPVIGGPGIGTTVPPNPLPPTPTGVPSTLPTQQPFTGQPPSSAFVRPGGLGTPGVLSFQLPQGAPASSGNVPQPETSSPPSSGNVQTGPSPPGALPPPGGSASFNAPNLPPQYPPGQPPRA</sequence>
<feature type="region of interest" description="Disordered" evidence="16">
    <location>
        <begin position="180"/>
        <end position="296"/>
    </location>
</feature>
<reference evidence="19 20" key="1">
    <citation type="submission" date="2021-06" db="EMBL/GenBank/DDBJ databases">
        <authorList>
            <person name="Kallberg Y."/>
            <person name="Tangrot J."/>
            <person name="Rosling A."/>
        </authorList>
    </citation>
    <scope>NUCLEOTIDE SEQUENCE [LARGE SCALE GENOMIC DNA]</scope>
    <source>
        <strain evidence="19 20">120-4 pot B 10/14</strain>
    </source>
</reference>
<dbReference type="Pfam" id="PF15879">
    <property type="entry name" value="MWFE"/>
    <property type="match status" value="1"/>
</dbReference>
<evidence type="ECO:0000256" key="3">
    <source>
        <dbReference type="ARBA" id="ARBA00009960"/>
    </source>
</evidence>
<accession>A0ABN7UGH2</accession>
<keyword evidence="9" id="KW-0863">Zinc-finger</keyword>
<evidence type="ECO:0000256" key="16">
    <source>
        <dbReference type="SAM" id="MobiDB-lite"/>
    </source>
</evidence>
<evidence type="ECO:0000313" key="19">
    <source>
        <dbReference type="EMBL" id="CAG8590899.1"/>
    </source>
</evidence>
<proteinExistence type="inferred from homology"/>
<evidence type="ECO:0000256" key="2">
    <source>
        <dbReference type="ARBA" id="ARBA00004298"/>
    </source>
</evidence>
<comment type="similarity">
    <text evidence="3">Belongs to the complex I NDUFA1 subunit family.</text>
</comment>
<keyword evidence="12" id="KW-0249">Electron transport</keyword>
<keyword evidence="6" id="KW-0679">Respiratory chain</keyword>
<evidence type="ECO:0000256" key="9">
    <source>
        <dbReference type="ARBA" id="ARBA00022771"/>
    </source>
</evidence>
<feature type="compositionally biased region" description="Polar residues" evidence="16">
    <location>
        <begin position="240"/>
        <end position="262"/>
    </location>
</feature>
<evidence type="ECO:0000313" key="20">
    <source>
        <dbReference type="Proteomes" id="UP000789901"/>
    </source>
</evidence>
<keyword evidence="14" id="KW-0496">Mitochondrion</keyword>
<feature type="domain" description="U1-C C2H2-type zinc finger" evidence="18">
    <location>
        <begin position="68"/>
        <end position="89"/>
    </location>
</feature>
<keyword evidence="8" id="KW-0479">Metal-binding</keyword>
<keyword evidence="7 17" id="KW-0812">Transmembrane</keyword>
<protein>
    <recommendedName>
        <fullName evidence="4">NADH dehydrogenase [ubiquinone] 1 alpha subcomplex subunit 1</fullName>
    </recommendedName>
</protein>
<dbReference type="PANTHER" id="PTHR17098">
    <property type="entry name" value="NADH-UBIQUINONE OXIDOREDUCTASE MWFE SUBUNIT"/>
    <property type="match status" value="1"/>
</dbReference>
<comment type="subcellular location">
    <subcellularLocation>
        <location evidence="2">Mitochondrion inner membrane</location>
        <topology evidence="2">Single-pass membrane protein</topology>
        <orientation evidence="2">Matrix side</orientation>
    </subcellularLocation>
</comment>
<gene>
    <name evidence="19" type="ORF">GMARGA_LOCUS6404</name>
</gene>
<feature type="transmembrane region" description="Helical" evidence="17">
    <location>
        <begin position="7"/>
        <end position="27"/>
    </location>
</feature>
<evidence type="ECO:0000256" key="12">
    <source>
        <dbReference type="ARBA" id="ARBA00022982"/>
    </source>
</evidence>
<keyword evidence="5" id="KW-0813">Transport</keyword>
<evidence type="ECO:0000259" key="18">
    <source>
        <dbReference type="Pfam" id="PF06220"/>
    </source>
</evidence>
<evidence type="ECO:0000256" key="15">
    <source>
        <dbReference type="ARBA" id="ARBA00023136"/>
    </source>
</evidence>
<evidence type="ECO:0000256" key="10">
    <source>
        <dbReference type="ARBA" id="ARBA00022792"/>
    </source>
</evidence>
<evidence type="ECO:0000256" key="1">
    <source>
        <dbReference type="ARBA" id="ARBA00003195"/>
    </source>
</evidence>
<dbReference type="InterPro" id="IPR036236">
    <property type="entry name" value="Znf_C2H2_sf"/>
</dbReference>
<evidence type="ECO:0000256" key="7">
    <source>
        <dbReference type="ARBA" id="ARBA00022692"/>
    </source>
</evidence>
<evidence type="ECO:0000256" key="4">
    <source>
        <dbReference type="ARBA" id="ARBA00016392"/>
    </source>
</evidence>
<dbReference type="Proteomes" id="UP000789901">
    <property type="component" value="Unassembled WGS sequence"/>
</dbReference>
<evidence type="ECO:0000256" key="13">
    <source>
        <dbReference type="ARBA" id="ARBA00022989"/>
    </source>
</evidence>
<dbReference type="EMBL" id="CAJVQB010002892">
    <property type="protein sequence ID" value="CAG8590899.1"/>
    <property type="molecule type" value="Genomic_DNA"/>
</dbReference>
<organism evidence="19 20">
    <name type="scientific">Gigaspora margarita</name>
    <dbReference type="NCBI Taxonomy" id="4874"/>
    <lineage>
        <taxon>Eukaryota</taxon>
        <taxon>Fungi</taxon>
        <taxon>Fungi incertae sedis</taxon>
        <taxon>Mucoromycota</taxon>
        <taxon>Glomeromycotina</taxon>
        <taxon>Glomeromycetes</taxon>
        <taxon>Diversisporales</taxon>
        <taxon>Gigasporaceae</taxon>
        <taxon>Gigaspora</taxon>
    </lineage>
</organism>
<feature type="compositionally biased region" description="Pro residues" evidence="16">
    <location>
        <begin position="264"/>
        <end position="274"/>
    </location>
</feature>
<evidence type="ECO:0000256" key="17">
    <source>
        <dbReference type="SAM" id="Phobius"/>
    </source>
</evidence>
<name>A0ABN7UGH2_GIGMA</name>
<evidence type="ECO:0000256" key="14">
    <source>
        <dbReference type="ARBA" id="ARBA00023128"/>
    </source>
</evidence>
<dbReference type="Pfam" id="PF06220">
    <property type="entry name" value="zf-U1"/>
    <property type="match status" value="1"/>
</dbReference>
<dbReference type="PANTHER" id="PTHR17098:SF2">
    <property type="entry name" value="NADH DEHYDROGENASE [UBIQUINONE] 1 ALPHA SUBCOMPLEX SUBUNIT 1"/>
    <property type="match status" value="1"/>
</dbReference>
<keyword evidence="10" id="KW-0999">Mitochondrion inner membrane</keyword>
<evidence type="ECO:0000256" key="11">
    <source>
        <dbReference type="ARBA" id="ARBA00022833"/>
    </source>
</evidence>
<evidence type="ECO:0000256" key="5">
    <source>
        <dbReference type="ARBA" id="ARBA00022448"/>
    </source>
</evidence>
<comment type="caution">
    <text evidence="19">The sequence shown here is derived from an EMBL/GenBank/DDBJ whole genome shotgun (WGS) entry which is preliminary data.</text>
</comment>
<dbReference type="Gene3D" id="3.30.160.60">
    <property type="entry name" value="Classic Zinc Finger"/>
    <property type="match status" value="1"/>
</dbReference>
<keyword evidence="20" id="KW-1185">Reference proteome</keyword>
<dbReference type="InterPro" id="IPR017384">
    <property type="entry name" value="NADH_Ub_cplx-1_asu_su-1"/>
</dbReference>
<evidence type="ECO:0000256" key="6">
    <source>
        <dbReference type="ARBA" id="ARBA00022660"/>
    </source>
</evidence>